<evidence type="ECO:0000256" key="5">
    <source>
        <dbReference type="ARBA" id="ARBA00023237"/>
    </source>
</evidence>
<evidence type="ECO:0000256" key="3">
    <source>
        <dbReference type="ARBA" id="ARBA00022729"/>
    </source>
</evidence>
<evidence type="ECO:0000313" key="10">
    <source>
        <dbReference type="Proteomes" id="UP000318528"/>
    </source>
</evidence>
<sequence>MKNIKTIILLVFLGTFVSCNDDFLDVVPSDRYSDAAVWQDPALIKAYVSDIYRGLPEGFENVTLASLSDDALDTWQFDSDPIVKSEINPSYLAIFSSDHWNISFRNYSWPNLYKNIRSCNIFLDNMANSNLTSPEIAQLRGEVLYLRAHYYSTLVSLYGGVPLIDKAFTSNDDLLTPRSTFEDCIKFIVKDLDDAAAILPISGDKARATKGAALGLKSRILTYAASDLFNSNGSWTSGYANNELIGYTSGTQTERWQAAKNASKAVIDLGIYDLFGGTNPGSQEAAIDNYKKLFINNGNQEDMLLTFVDNINYTNWDSSNPGLFTGPNGYHNWGGSSPLGQLVDSYEMNDGTKFDWNNPTQKIAPYENRDPRFYANILYDGAKWRERPDDVKAADPLGIIQTGKYQQANGTFVPGLDTRQGPIEDWNGSYTGYYTRKFIDPSINHQYVKQKLPWRQMRYAEILLNYAEACLGLGQETEAKQYINMIRSRAGMPNVPTSESGQTLVNRFRNERRIELSYEQQRYFDVRRWMIAPNVLTNAQGVSIIYPYGSTKPTYSTIEVRNRSWINKSYLLPITQDEMNRNKNLIQNPGY</sequence>
<protein>
    <submittedName>
        <fullName evidence="9">RagB/SusD family nutrient uptake outer membrane protein</fullName>
    </submittedName>
</protein>
<dbReference type="RefSeq" id="WP_143387202.1">
    <property type="nucleotide sequence ID" value="NZ_VJZL01000014.1"/>
</dbReference>
<evidence type="ECO:0000259" key="7">
    <source>
        <dbReference type="Pfam" id="PF14322"/>
    </source>
</evidence>
<name>A0A553BMN8_9FLAO</name>
<organism evidence="9 11">
    <name type="scientific">Flavobacterium gawalongense</name>
    <dbReference type="NCBI Taxonomy" id="2594432"/>
    <lineage>
        <taxon>Bacteria</taxon>
        <taxon>Pseudomonadati</taxon>
        <taxon>Bacteroidota</taxon>
        <taxon>Flavobacteriia</taxon>
        <taxon>Flavobacteriales</taxon>
        <taxon>Flavobacteriaceae</taxon>
        <taxon>Flavobacterium</taxon>
    </lineage>
</organism>
<evidence type="ECO:0000313" key="11">
    <source>
        <dbReference type="Proteomes" id="UP000318669"/>
    </source>
</evidence>
<evidence type="ECO:0000259" key="6">
    <source>
        <dbReference type="Pfam" id="PF07980"/>
    </source>
</evidence>
<evidence type="ECO:0000256" key="4">
    <source>
        <dbReference type="ARBA" id="ARBA00023136"/>
    </source>
</evidence>
<dbReference type="InterPro" id="IPR033985">
    <property type="entry name" value="SusD-like_N"/>
</dbReference>
<comment type="subcellular location">
    <subcellularLocation>
        <location evidence="1">Cell outer membrane</location>
    </subcellularLocation>
</comment>
<reference evidence="10 11" key="1">
    <citation type="submission" date="2019-07" db="EMBL/GenBank/DDBJ databases">
        <title>Novel species of Flavobacterium.</title>
        <authorList>
            <person name="Liu Q."/>
            <person name="Xin Y.-H."/>
        </authorList>
    </citation>
    <scope>NUCLEOTIDE SEQUENCE [LARGE SCALE GENOMIC DNA]</scope>
    <source>
        <strain evidence="8 10">GSP39</strain>
        <strain evidence="9 11">GSR22</strain>
    </source>
</reference>
<dbReference type="Pfam" id="PF14322">
    <property type="entry name" value="SusD-like_3"/>
    <property type="match status" value="1"/>
</dbReference>
<evidence type="ECO:0000256" key="2">
    <source>
        <dbReference type="ARBA" id="ARBA00006275"/>
    </source>
</evidence>
<keyword evidence="10" id="KW-1185">Reference proteome</keyword>
<dbReference type="Proteomes" id="UP000318669">
    <property type="component" value="Unassembled WGS sequence"/>
</dbReference>
<dbReference type="Gene3D" id="1.25.40.390">
    <property type="match status" value="1"/>
</dbReference>
<keyword evidence="5" id="KW-0998">Cell outer membrane</keyword>
<dbReference type="EMBL" id="VJZL01000014">
    <property type="protein sequence ID" value="TRX09508.1"/>
    <property type="molecule type" value="Genomic_DNA"/>
</dbReference>
<dbReference type="PROSITE" id="PS51257">
    <property type="entry name" value="PROKAR_LIPOPROTEIN"/>
    <property type="match status" value="1"/>
</dbReference>
<keyword evidence="3" id="KW-0732">Signal</keyword>
<dbReference type="EMBL" id="VJZN01000012">
    <property type="protein sequence ID" value="TRX06316.1"/>
    <property type="molecule type" value="Genomic_DNA"/>
</dbReference>
<evidence type="ECO:0000256" key="1">
    <source>
        <dbReference type="ARBA" id="ARBA00004442"/>
    </source>
</evidence>
<gene>
    <name evidence="9" type="ORF">FNW11_09385</name>
    <name evidence="8" type="ORF">FNW12_08695</name>
</gene>
<dbReference type="SUPFAM" id="SSF48452">
    <property type="entry name" value="TPR-like"/>
    <property type="match status" value="1"/>
</dbReference>
<accession>A0A553BMN8</accession>
<comment type="caution">
    <text evidence="9">The sequence shown here is derived from an EMBL/GenBank/DDBJ whole genome shotgun (WGS) entry which is preliminary data.</text>
</comment>
<dbReference type="Proteomes" id="UP000318528">
    <property type="component" value="Unassembled WGS sequence"/>
</dbReference>
<dbReference type="InterPro" id="IPR012944">
    <property type="entry name" value="SusD_RagB_dom"/>
</dbReference>
<evidence type="ECO:0000313" key="8">
    <source>
        <dbReference type="EMBL" id="TRX06316.1"/>
    </source>
</evidence>
<feature type="domain" description="SusD-like N-terminal" evidence="7">
    <location>
        <begin position="71"/>
        <end position="220"/>
    </location>
</feature>
<dbReference type="Pfam" id="PF07980">
    <property type="entry name" value="SusD_RagB"/>
    <property type="match status" value="1"/>
</dbReference>
<feature type="domain" description="RagB/SusD" evidence="6">
    <location>
        <begin position="318"/>
        <end position="591"/>
    </location>
</feature>
<dbReference type="OrthoDB" id="5694214at2"/>
<proteinExistence type="inferred from homology"/>
<keyword evidence="4" id="KW-0472">Membrane</keyword>
<dbReference type="AlphaFoldDB" id="A0A553BMN8"/>
<dbReference type="GO" id="GO:0009279">
    <property type="term" value="C:cell outer membrane"/>
    <property type="evidence" value="ECO:0007669"/>
    <property type="project" value="UniProtKB-SubCell"/>
</dbReference>
<comment type="similarity">
    <text evidence="2">Belongs to the SusD family.</text>
</comment>
<evidence type="ECO:0000313" key="9">
    <source>
        <dbReference type="EMBL" id="TRX09508.1"/>
    </source>
</evidence>
<dbReference type="InterPro" id="IPR011990">
    <property type="entry name" value="TPR-like_helical_dom_sf"/>
</dbReference>